<gene>
    <name evidence="3" type="ORF">VVR64_07810</name>
</gene>
<evidence type="ECO:0000313" key="3">
    <source>
        <dbReference type="EMBL" id="MEX3528965.1"/>
    </source>
</evidence>
<name>A0ABV3UUT6_9CORY</name>
<dbReference type="Pfam" id="PF04480">
    <property type="entry name" value="DUF559"/>
    <property type="match status" value="1"/>
</dbReference>
<evidence type="ECO:0000256" key="1">
    <source>
        <dbReference type="SAM" id="MobiDB-lite"/>
    </source>
</evidence>
<keyword evidence="4" id="KW-1185">Reference proteome</keyword>
<dbReference type="InterPro" id="IPR011335">
    <property type="entry name" value="Restrct_endonuc-II-like"/>
</dbReference>
<sequence>MGIESGGSRRIGARNGMSGGGRGRGTGSATNAVPAQRATAGVRRKPTALRDGGMRDGTSMTEIGQLRRRSELLDDGLTRHEFSRAETEGWLVREGRSTYRFAVAGQRLRMELVHLRAPDAVFSHRIAAFEHGLLRNPPARLDVIVPRGRGSVAGAHVWRRDQVQSMRCRGMPVTSVAETLADMLGEWGEEVTARIVDDRFPTPESRAGLFADLEVLPAHKRTKLGPILRWAPVDRRSKAEGRIARALQLRGYDITLNVRIGPYIWDIVHEGARLVIEYDSRRHHDDSQAFRIDRARQNNLIRRDYRILRYVDDDVELRFDRFIDEICSTIDWLLGQPLREGPWDAGHCEDLYVDRQIHWEQHNQKAWPYW</sequence>
<accession>A0ABV3UUT6</accession>
<dbReference type="Proteomes" id="UP001558353">
    <property type="component" value="Unassembled WGS sequence"/>
</dbReference>
<evidence type="ECO:0000313" key="4">
    <source>
        <dbReference type="Proteomes" id="UP001558353"/>
    </source>
</evidence>
<evidence type="ECO:0000259" key="2">
    <source>
        <dbReference type="Pfam" id="PF04480"/>
    </source>
</evidence>
<dbReference type="EMBL" id="JAYWMA010000007">
    <property type="protein sequence ID" value="MEX3528965.1"/>
    <property type="molecule type" value="Genomic_DNA"/>
</dbReference>
<organism evidence="3 4">
    <name type="scientific">Corynebacterium xerosis</name>
    <dbReference type="NCBI Taxonomy" id="1725"/>
    <lineage>
        <taxon>Bacteria</taxon>
        <taxon>Bacillati</taxon>
        <taxon>Actinomycetota</taxon>
        <taxon>Actinomycetes</taxon>
        <taxon>Mycobacteriales</taxon>
        <taxon>Corynebacteriaceae</taxon>
        <taxon>Corynebacterium</taxon>
    </lineage>
</organism>
<proteinExistence type="predicted"/>
<protein>
    <submittedName>
        <fullName evidence="3">DUF559 domain-containing protein</fullName>
    </submittedName>
</protein>
<comment type="caution">
    <text evidence="3">The sequence shown here is derived from an EMBL/GenBank/DDBJ whole genome shotgun (WGS) entry which is preliminary data.</text>
</comment>
<dbReference type="RefSeq" id="WP_368522573.1">
    <property type="nucleotide sequence ID" value="NZ_JAYWMA010000007.1"/>
</dbReference>
<feature type="compositionally biased region" description="Gly residues" evidence="1">
    <location>
        <begin position="17"/>
        <end position="26"/>
    </location>
</feature>
<dbReference type="SUPFAM" id="SSF52980">
    <property type="entry name" value="Restriction endonuclease-like"/>
    <property type="match status" value="1"/>
</dbReference>
<dbReference type="InterPro" id="IPR007569">
    <property type="entry name" value="DUF559"/>
</dbReference>
<dbReference type="Gene3D" id="3.40.960.10">
    <property type="entry name" value="VSR Endonuclease"/>
    <property type="match status" value="1"/>
</dbReference>
<feature type="region of interest" description="Disordered" evidence="1">
    <location>
        <begin position="1"/>
        <end position="59"/>
    </location>
</feature>
<reference evidence="3 4" key="1">
    <citation type="journal article" date="2024" name="Fungal Genet. Biol.">
        <title>The porcine skin microbiome exhibits broad fungal antagonism.</title>
        <authorList>
            <person name="De La Cruz K.F."/>
            <person name="Townsend E.C."/>
            <person name="Alex Cheong J.Z."/>
            <person name="Salamzade R."/>
            <person name="Liu A."/>
            <person name="Sandstrom S."/>
            <person name="Davila E."/>
            <person name="Huang L."/>
            <person name="Xu K.H."/>
            <person name="Wu S.Y."/>
            <person name="Meudt J.J."/>
            <person name="Shanmuganayagam D."/>
            <person name="Gibson A.L.F."/>
            <person name="Kalan L.R."/>
        </authorList>
    </citation>
    <scope>NUCLEOTIDE SEQUENCE [LARGE SCALE GENOMIC DNA]</scope>
    <source>
        <strain evidence="3 4">LK2569</strain>
    </source>
</reference>
<feature type="domain" description="DUF559" evidence="2">
    <location>
        <begin position="244"/>
        <end position="330"/>
    </location>
</feature>